<evidence type="ECO:0000259" key="5">
    <source>
        <dbReference type="PROSITE" id="PS50887"/>
    </source>
</evidence>
<dbReference type="CDD" id="cd00130">
    <property type="entry name" value="PAS"/>
    <property type="match status" value="1"/>
</dbReference>
<keyword evidence="1" id="KW-0472">Membrane</keyword>
<dbReference type="NCBIfam" id="TIGR00229">
    <property type="entry name" value="sensory_box"/>
    <property type="match status" value="1"/>
</dbReference>
<evidence type="ECO:0000313" key="6">
    <source>
        <dbReference type="EMBL" id="WIM06175.1"/>
    </source>
</evidence>
<dbReference type="CDD" id="cd01949">
    <property type="entry name" value="GGDEF"/>
    <property type="match status" value="1"/>
</dbReference>
<dbReference type="InterPro" id="IPR052155">
    <property type="entry name" value="Biofilm_reg_signaling"/>
</dbReference>
<evidence type="ECO:0000259" key="2">
    <source>
        <dbReference type="PROSITE" id="PS50112"/>
    </source>
</evidence>
<dbReference type="InterPro" id="IPR000014">
    <property type="entry name" value="PAS"/>
</dbReference>
<dbReference type="GO" id="GO:0007165">
    <property type="term" value="P:signal transduction"/>
    <property type="evidence" value="ECO:0007669"/>
    <property type="project" value="InterPro"/>
</dbReference>
<dbReference type="PROSITE" id="PS50887">
    <property type="entry name" value="GGDEF"/>
    <property type="match status" value="1"/>
</dbReference>
<dbReference type="AlphaFoldDB" id="A0AA49FMT8"/>
<dbReference type="NCBIfam" id="TIGR00254">
    <property type="entry name" value="GGDEF"/>
    <property type="match status" value="1"/>
</dbReference>
<evidence type="ECO:0000259" key="3">
    <source>
        <dbReference type="PROSITE" id="PS50883"/>
    </source>
</evidence>
<organism evidence="6">
    <name type="scientific">Candidatus Nitricoxidivorans perseverans</name>
    <dbReference type="NCBI Taxonomy" id="2975601"/>
    <lineage>
        <taxon>Bacteria</taxon>
        <taxon>Pseudomonadati</taxon>
        <taxon>Pseudomonadota</taxon>
        <taxon>Betaproteobacteria</taxon>
        <taxon>Nitrosomonadales</taxon>
        <taxon>Sterolibacteriaceae</taxon>
        <taxon>Candidatus Nitricoxidivorans</taxon>
    </lineage>
</organism>
<keyword evidence="1" id="KW-1133">Transmembrane helix</keyword>
<sequence length="793" mass="86870">MSIKWHDRILVRTAAGVSGIFLIVGAVFIAVTSETTSEFVHKQSATRLGELLDTVENTISIACFVEDRQLALEVARGLLKNSEVAGVTILAGGKELAGARRSDAERQSDADAVAGRLRRTVMSPFDRNQAVGEILLDPNHAEIERQVRDVSRFAALLLALQLAVIAAVVVATVLYFVVKPVQSMSDELHRLDAEAGEQLPHPLGHERNEIGRLTDDINALAGSLVAALDHEHALRMQREIDERKYRNIFDNADSGIFIADHQGRLLSHNQAFLRLTSLPAADGDDALPQLDDLPWHHPARLLDLIARCLKGNISHADDLELDIGAQTPRWLRISLSPIGEEQVQGLVTDVTQSKLSEASARQLAVIDPLTGVGNRLGLEHHLIETLHGHPDEPLALMLVDIDDFKQINEGLGMPVGDRVLLIISSRLLGCLKESDWVARPSGDEFFIVLHGVDSRETAARIGNRVAAVIGDPLDLHEDAPLSLGASIGVTLYPADGANMATLLRNAEFALKRARADGGGGLQFFDTSMVTMAEQRHRMEADLRKSIQRNELRLFYQPIIDLAGNHLAGAEALIRWQHPERGLVSPDAFIPLAEETGFIREMGLWIMEEACRQLALWQAEGRHMYLSINVSVRQIPDALPAGVLLDAIDRHGLSPEMLALEITEGILLSDVNKGAAWLEGLREAGFRIYLDDFGTGYSSLSYLKRFPVDTVKVDQSFVREMSEDSSDLALVEAIVVMARALGMSVVAEGVEHAGQLALLRAMGCRYGQGYHFSKPVPATDFSHASERIVKMLDS</sequence>
<dbReference type="Gene3D" id="3.30.70.270">
    <property type="match status" value="1"/>
</dbReference>
<evidence type="ECO:0000256" key="1">
    <source>
        <dbReference type="SAM" id="Phobius"/>
    </source>
</evidence>
<proteinExistence type="predicted"/>
<feature type="domain" description="EAL" evidence="3">
    <location>
        <begin position="535"/>
        <end position="788"/>
    </location>
</feature>
<dbReference type="SMART" id="SM00052">
    <property type="entry name" value="EAL"/>
    <property type="match status" value="1"/>
</dbReference>
<dbReference type="KEGG" id="npv:OHM77_02455"/>
<feature type="domain" description="GGDEF" evidence="5">
    <location>
        <begin position="392"/>
        <end position="526"/>
    </location>
</feature>
<dbReference type="GO" id="GO:0016020">
    <property type="term" value="C:membrane"/>
    <property type="evidence" value="ECO:0007669"/>
    <property type="project" value="InterPro"/>
</dbReference>
<dbReference type="Gene3D" id="6.10.340.10">
    <property type="match status" value="1"/>
</dbReference>
<dbReference type="Gene3D" id="3.30.450.20">
    <property type="entry name" value="PAS domain"/>
    <property type="match status" value="1"/>
</dbReference>
<dbReference type="InterPro" id="IPR035919">
    <property type="entry name" value="EAL_sf"/>
</dbReference>
<feature type="transmembrane region" description="Helical" evidence="1">
    <location>
        <begin position="12"/>
        <end position="32"/>
    </location>
</feature>
<dbReference type="PROSITE" id="PS50885">
    <property type="entry name" value="HAMP"/>
    <property type="match status" value="1"/>
</dbReference>
<dbReference type="SUPFAM" id="SSF55073">
    <property type="entry name" value="Nucleotide cyclase"/>
    <property type="match status" value="1"/>
</dbReference>
<dbReference type="InterPro" id="IPR043128">
    <property type="entry name" value="Rev_trsase/Diguanyl_cyclase"/>
</dbReference>
<dbReference type="InterPro" id="IPR000160">
    <property type="entry name" value="GGDEF_dom"/>
</dbReference>
<dbReference type="InterPro" id="IPR035965">
    <property type="entry name" value="PAS-like_dom_sf"/>
</dbReference>
<protein>
    <submittedName>
        <fullName evidence="6">Bifunctional diguanylate cyclase/phosphodiesterase</fullName>
    </submittedName>
</protein>
<dbReference type="EMBL" id="CP107246">
    <property type="protein sequence ID" value="WIM06175.1"/>
    <property type="molecule type" value="Genomic_DNA"/>
</dbReference>
<dbReference type="PANTHER" id="PTHR44757">
    <property type="entry name" value="DIGUANYLATE CYCLASE DGCP"/>
    <property type="match status" value="1"/>
</dbReference>
<dbReference type="PROSITE" id="PS50112">
    <property type="entry name" value="PAS"/>
    <property type="match status" value="1"/>
</dbReference>
<dbReference type="InterPro" id="IPR029787">
    <property type="entry name" value="Nucleotide_cyclase"/>
</dbReference>
<dbReference type="CDD" id="cd01948">
    <property type="entry name" value="EAL"/>
    <property type="match status" value="1"/>
</dbReference>
<keyword evidence="1" id="KW-0812">Transmembrane</keyword>
<dbReference type="Pfam" id="PF13188">
    <property type="entry name" value="PAS_8"/>
    <property type="match status" value="1"/>
</dbReference>
<dbReference type="SUPFAM" id="SSF141868">
    <property type="entry name" value="EAL domain-like"/>
    <property type="match status" value="1"/>
</dbReference>
<dbReference type="InterPro" id="IPR003660">
    <property type="entry name" value="HAMP_dom"/>
</dbReference>
<feature type="domain" description="PAS" evidence="2">
    <location>
        <begin position="241"/>
        <end position="282"/>
    </location>
</feature>
<dbReference type="Pfam" id="PF00990">
    <property type="entry name" value="GGDEF"/>
    <property type="match status" value="1"/>
</dbReference>
<dbReference type="SMART" id="SM00267">
    <property type="entry name" value="GGDEF"/>
    <property type="match status" value="1"/>
</dbReference>
<gene>
    <name evidence="6" type="ORF">OHM77_02455</name>
</gene>
<name>A0AA49FMT8_9PROT</name>
<dbReference type="Gene3D" id="3.20.20.450">
    <property type="entry name" value="EAL domain"/>
    <property type="match status" value="1"/>
</dbReference>
<dbReference type="FunFam" id="3.20.20.450:FF:000001">
    <property type="entry name" value="Cyclic di-GMP phosphodiesterase yahA"/>
    <property type="match status" value="1"/>
</dbReference>
<dbReference type="InterPro" id="IPR001633">
    <property type="entry name" value="EAL_dom"/>
</dbReference>
<dbReference type="Pfam" id="PF00563">
    <property type="entry name" value="EAL"/>
    <property type="match status" value="1"/>
</dbReference>
<feature type="domain" description="HAMP" evidence="4">
    <location>
        <begin position="175"/>
        <end position="229"/>
    </location>
</feature>
<dbReference type="SMART" id="SM00091">
    <property type="entry name" value="PAS"/>
    <property type="match status" value="1"/>
</dbReference>
<evidence type="ECO:0000259" key="4">
    <source>
        <dbReference type="PROSITE" id="PS50885"/>
    </source>
</evidence>
<feature type="transmembrane region" description="Helical" evidence="1">
    <location>
        <begin position="153"/>
        <end position="178"/>
    </location>
</feature>
<dbReference type="PROSITE" id="PS50883">
    <property type="entry name" value="EAL"/>
    <property type="match status" value="1"/>
</dbReference>
<dbReference type="SUPFAM" id="SSF55785">
    <property type="entry name" value="PYP-like sensor domain (PAS domain)"/>
    <property type="match status" value="1"/>
</dbReference>
<dbReference type="PANTHER" id="PTHR44757:SF2">
    <property type="entry name" value="BIOFILM ARCHITECTURE MAINTENANCE PROTEIN MBAA"/>
    <property type="match status" value="1"/>
</dbReference>
<accession>A0AA49FMT8</accession>
<reference evidence="6" key="1">
    <citation type="journal article" date="2023" name="Nat. Microbiol.">
        <title>Enrichment and characterization of a nitric oxide-reducing microbial community in a continuous bioreactor.</title>
        <authorList>
            <person name="Garrido-Amador P."/>
            <person name="Stortenbeker N."/>
            <person name="Wessels H.J.C.T."/>
            <person name="Speth D.R."/>
            <person name="Garcia-Heredia I."/>
            <person name="Kartal B."/>
        </authorList>
    </citation>
    <scope>NUCLEOTIDE SEQUENCE</scope>
    <source>
        <strain evidence="6">MAG1</strain>
    </source>
</reference>
<dbReference type="Proteomes" id="UP001234916">
    <property type="component" value="Chromosome"/>
</dbReference>